<name>A0ABR6E8W1_9LACO</name>
<feature type="transmembrane region" description="Helical" evidence="1">
    <location>
        <begin position="39"/>
        <end position="67"/>
    </location>
</feature>
<keyword evidence="1" id="KW-0472">Membrane</keyword>
<keyword evidence="1" id="KW-1133">Transmembrane helix</keyword>
<gene>
    <name evidence="2" type="ORF">H5R64_07720</name>
</gene>
<evidence type="ECO:0000256" key="1">
    <source>
        <dbReference type="SAM" id="Phobius"/>
    </source>
</evidence>
<evidence type="ECO:0000313" key="3">
    <source>
        <dbReference type="Proteomes" id="UP000544052"/>
    </source>
</evidence>
<evidence type="ECO:0000313" key="2">
    <source>
        <dbReference type="EMBL" id="MBB1063641.1"/>
    </source>
</evidence>
<protein>
    <recommendedName>
        <fullName evidence="4">DUF983 domain-containing protein</fullName>
    </recommendedName>
</protein>
<accession>A0ABR6E8W1</accession>
<keyword evidence="3" id="KW-1185">Reference proteome</keyword>
<feature type="transmembrane region" description="Helical" evidence="1">
    <location>
        <begin position="12"/>
        <end position="33"/>
    </location>
</feature>
<evidence type="ECO:0008006" key="4">
    <source>
        <dbReference type="Google" id="ProtNLM"/>
    </source>
</evidence>
<dbReference type="Proteomes" id="UP000544052">
    <property type="component" value="Unassembled WGS sequence"/>
</dbReference>
<comment type="caution">
    <text evidence="2">The sequence shown here is derived from an EMBL/GenBank/DDBJ whole genome shotgun (WGS) entry which is preliminary data.</text>
</comment>
<dbReference type="RefSeq" id="WP_182583281.1">
    <property type="nucleotide sequence ID" value="NZ_JACIUZ010000044.1"/>
</dbReference>
<organism evidence="2 3">
    <name type="scientific">Limosilactobacillus fastidiosus</name>
    <dbReference type="NCBI Taxonomy" id="2759855"/>
    <lineage>
        <taxon>Bacteria</taxon>
        <taxon>Bacillati</taxon>
        <taxon>Bacillota</taxon>
        <taxon>Bacilli</taxon>
        <taxon>Lactobacillales</taxon>
        <taxon>Lactobacillaceae</taxon>
        <taxon>Limosilactobacillus</taxon>
    </lineage>
</organism>
<keyword evidence="1" id="KW-0812">Transmembrane</keyword>
<proteinExistence type="predicted"/>
<dbReference type="EMBL" id="JACIUZ010000044">
    <property type="protein sequence ID" value="MBB1063641.1"/>
    <property type="molecule type" value="Genomic_DNA"/>
</dbReference>
<reference evidence="2 3" key="1">
    <citation type="submission" date="2020-07" db="EMBL/GenBank/DDBJ databases">
        <title>Description of Limosilactobacillus balticus sp. nov., Limosilactobacillus agrestis sp. nov., Limosilactobacillus albertensis sp. nov., Limosilactobacillus rudii sp. nov., Limosilactobacillus fastidiosus sp. nov., five novel Limosilactobacillus species isolated from the vertebrate gastrointestinal tract, and proposal of 6 subspecies of Limosilactobacillus reuteri adapted to the gastrointestinal tract of specific vertebrate hosts.</title>
        <authorList>
            <person name="Li F."/>
            <person name="Cheng C."/>
            <person name="Zheng J."/>
            <person name="Quevedo R.M."/>
            <person name="Li J."/>
            <person name="Roos S."/>
            <person name="Gaenzle M.G."/>
            <person name="Walter J."/>
        </authorList>
    </citation>
    <scope>NUCLEOTIDE SEQUENCE [LARGE SCALE GENOMIC DNA]</scope>
    <source>
        <strain evidence="2 3">WF-MO7-1</strain>
    </source>
</reference>
<sequence length="68" mass="7880">MKEKWLAFYNSKYFLPLCAALILAIETFVFIKVMDAFNLWFALIAVIMFIIVVKIVTALLTMVLSIFK</sequence>